<dbReference type="EMBL" id="KZ345186">
    <property type="protein sequence ID" value="PIO75059.1"/>
    <property type="molecule type" value="Genomic_DNA"/>
</dbReference>
<dbReference type="GO" id="GO:0016887">
    <property type="term" value="F:ATP hydrolysis activity"/>
    <property type="evidence" value="ECO:0007669"/>
    <property type="project" value="InterPro"/>
</dbReference>
<dbReference type="PANTHER" id="PTHR43038:SF3">
    <property type="entry name" value="ABC TRANSPORTER G FAMILY MEMBER 20 ISOFORM X1"/>
    <property type="match status" value="1"/>
</dbReference>
<feature type="domain" description="ABC transporter" evidence="1">
    <location>
        <begin position="196"/>
        <end position="262"/>
    </location>
</feature>
<evidence type="ECO:0000313" key="2">
    <source>
        <dbReference type="EMBL" id="PIO75059.1"/>
    </source>
</evidence>
<reference evidence="2 3" key="1">
    <citation type="submission" date="2015-09" db="EMBL/GenBank/DDBJ databases">
        <title>Draft genome of the parasitic nematode Teladorsagia circumcincta isolate WARC Sus (inbred).</title>
        <authorList>
            <person name="Mitreva M."/>
        </authorList>
    </citation>
    <scope>NUCLEOTIDE SEQUENCE [LARGE SCALE GENOMIC DNA]</scope>
    <source>
        <strain evidence="2 3">S</strain>
    </source>
</reference>
<dbReference type="InterPro" id="IPR027417">
    <property type="entry name" value="P-loop_NTPase"/>
</dbReference>
<dbReference type="InterPro" id="IPR003439">
    <property type="entry name" value="ABC_transporter-like_ATP-bd"/>
</dbReference>
<keyword evidence="3" id="KW-1185">Reference proteome</keyword>
<dbReference type="Gene3D" id="3.40.50.300">
    <property type="entry name" value="P-loop containing nucleotide triphosphate hydrolases"/>
    <property type="match status" value="1"/>
</dbReference>
<accession>A0A2G9UXR4</accession>
<dbReference type="Pfam" id="PF00005">
    <property type="entry name" value="ABC_tran"/>
    <property type="match status" value="1"/>
</dbReference>
<dbReference type="AlphaFoldDB" id="A0A2G9UXR4"/>
<evidence type="ECO:0000259" key="1">
    <source>
        <dbReference type="Pfam" id="PF00005"/>
    </source>
</evidence>
<dbReference type="OrthoDB" id="407509at2759"/>
<evidence type="ECO:0000313" key="3">
    <source>
        <dbReference type="Proteomes" id="UP000230423"/>
    </source>
</evidence>
<name>A0A2G9UXR4_TELCI</name>
<proteinExistence type="predicted"/>
<organism evidence="2 3">
    <name type="scientific">Teladorsagia circumcincta</name>
    <name type="common">Brown stomach worm</name>
    <name type="synonym">Ostertagia circumcincta</name>
    <dbReference type="NCBI Taxonomy" id="45464"/>
    <lineage>
        <taxon>Eukaryota</taxon>
        <taxon>Metazoa</taxon>
        <taxon>Ecdysozoa</taxon>
        <taxon>Nematoda</taxon>
        <taxon>Chromadorea</taxon>
        <taxon>Rhabditida</taxon>
        <taxon>Rhabditina</taxon>
        <taxon>Rhabditomorpha</taxon>
        <taxon>Strongyloidea</taxon>
        <taxon>Trichostrongylidae</taxon>
        <taxon>Teladorsagia</taxon>
    </lineage>
</organism>
<protein>
    <recommendedName>
        <fullName evidence="1">ABC transporter domain-containing protein</fullName>
    </recommendedName>
</protein>
<dbReference type="PANTHER" id="PTHR43038">
    <property type="entry name" value="ATP-BINDING CASSETTE, SUB-FAMILY H, MEMBER 1"/>
    <property type="match status" value="1"/>
</dbReference>
<sequence>MLNLLDEKGSPCGVVINTPKTKVMRNPFSTSAPVLLIGSPIDDVEEYTYLGSQLNMKNDLSGELMRRRKAGWAAFNSIRTTAHRSFAICLLGKYIHFRCVCFSMHIGSDVFGTLGNPFAASSLAKIQELKFVFPSYVFATSQLRNAGGEDAYKYFAVHGIETVGDDATGEQDKKSATDVVLDVQRLTKYYGRRCVLKRITFGVQRNDCFGLVGASGAGKTTTFNIIVGQSYKNSGEIMLNNRVVRGIPAQPPSNQKASAVPAHVPSTIDQAVSSSLAG</sequence>
<dbReference type="SUPFAM" id="SSF52540">
    <property type="entry name" value="P-loop containing nucleoside triphosphate hydrolases"/>
    <property type="match status" value="1"/>
</dbReference>
<dbReference type="Proteomes" id="UP000230423">
    <property type="component" value="Unassembled WGS sequence"/>
</dbReference>
<dbReference type="GO" id="GO:0005524">
    <property type="term" value="F:ATP binding"/>
    <property type="evidence" value="ECO:0007669"/>
    <property type="project" value="InterPro"/>
</dbReference>
<gene>
    <name evidence="2" type="ORF">TELCIR_02917</name>
</gene>